<evidence type="ECO:0000313" key="1">
    <source>
        <dbReference type="EMBL" id="KAJ7994631.1"/>
    </source>
</evidence>
<proteinExistence type="predicted"/>
<dbReference type="EMBL" id="CM055749">
    <property type="protein sequence ID" value="KAJ7994631.1"/>
    <property type="molecule type" value="Genomic_DNA"/>
</dbReference>
<evidence type="ECO:0000313" key="2">
    <source>
        <dbReference type="Proteomes" id="UP001157502"/>
    </source>
</evidence>
<organism evidence="1 2">
    <name type="scientific">Dallia pectoralis</name>
    <name type="common">Alaska blackfish</name>
    <dbReference type="NCBI Taxonomy" id="75939"/>
    <lineage>
        <taxon>Eukaryota</taxon>
        <taxon>Metazoa</taxon>
        <taxon>Chordata</taxon>
        <taxon>Craniata</taxon>
        <taxon>Vertebrata</taxon>
        <taxon>Euteleostomi</taxon>
        <taxon>Actinopterygii</taxon>
        <taxon>Neopterygii</taxon>
        <taxon>Teleostei</taxon>
        <taxon>Protacanthopterygii</taxon>
        <taxon>Esociformes</taxon>
        <taxon>Umbridae</taxon>
        <taxon>Dallia</taxon>
    </lineage>
</organism>
<protein>
    <submittedName>
        <fullName evidence="1">Uncharacterized protein</fullName>
    </submittedName>
</protein>
<gene>
    <name evidence="1" type="ORF">DPEC_G00251480</name>
</gene>
<accession>A0ACC2FTD9</accession>
<name>A0ACC2FTD9_DALPE</name>
<dbReference type="Proteomes" id="UP001157502">
    <property type="component" value="Chromosome 22"/>
</dbReference>
<reference evidence="1" key="1">
    <citation type="submission" date="2021-05" db="EMBL/GenBank/DDBJ databases">
        <authorList>
            <person name="Pan Q."/>
            <person name="Jouanno E."/>
            <person name="Zahm M."/>
            <person name="Klopp C."/>
            <person name="Cabau C."/>
            <person name="Louis A."/>
            <person name="Berthelot C."/>
            <person name="Parey E."/>
            <person name="Roest Crollius H."/>
            <person name="Montfort J."/>
            <person name="Robinson-Rechavi M."/>
            <person name="Bouchez O."/>
            <person name="Lampietro C."/>
            <person name="Lopez Roques C."/>
            <person name="Donnadieu C."/>
            <person name="Postlethwait J."/>
            <person name="Bobe J."/>
            <person name="Dillon D."/>
            <person name="Chandos A."/>
            <person name="von Hippel F."/>
            <person name="Guiguen Y."/>
        </authorList>
    </citation>
    <scope>NUCLEOTIDE SEQUENCE</scope>
    <source>
        <strain evidence="1">YG-Jan2019</strain>
    </source>
</reference>
<comment type="caution">
    <text evidence="1">The sequence shown here is derived from an EMBL/GenBank/DDBJ whole genome shotgun (WGS) entry which is preliminary data.</text>
</comment>
<sequence length="117" mass="12524">MPSHLGLGHLLLLFPSFYYGSRELLGHMMCVLLLRPVIVSCPRLASPGSSLQGASAEAPASWQLRCSCALVTRIHVAPAAPCLLAAADVGDPRQLDPAKSKVAMGMPDQYQVKTLWV</sequence>
<keyword evidence="2" id="KW-1185">Reference proteome</keyword>